<keyword evidence="5" id="KW-0862">Zinc</keyword>
<organism evidence="11 12">
    <name type="scientific">Cordylochernes scorpioides</name>
    <dbReference type="NCBI Taxonomy" id="51811"/>
    <lineage>
        <taxon>Eukaryota</taxon>
        <taxon>Metazoa</taxon>
        <taxon>Ecdysozoa</taxon>
        <taxon>Arthropoda</taxon>
        <taxon>Chelicerata</taxon>
        <taxon>Arachnida</taxon>
        <taxon>Pseudoscorpiones</taxon>
        <taxon>Cheliferoidea</taxon>
        <taxon>Chernetidae</taxon>
        <taxon>Cordylochernes</taxon>
    </lineage>
</organism>
<dbReference type="Pfam" id="PF01530">
    <property type="entry name" value="zf-C2HC"/>
    <property type="match status" value="1"/>
</dbReference>
<protein>
    <submittedName>
        <fullName evidence="11">ICK</fullName>
    </submittedName>
</protein>
<evidence type="ECO:0000256" key="2">
    <source>
        <dbReference type="ARBA" id="ARBA00022723"/>
    </source>
</evidence>
<dbReference type="CDD" id="cd20102">
    <property type="entry name" value="MBT_L3MBTL1-like_rpt2"/>
    <property type="match status" value="1"/>
</dbReference>
<dbReference type="PANTHER" id="PTHR12247:SF131">
    <property type="entry name" value="LD05287P"/>
    <property type="match status" value="1"/>
</dbReference>
<keyword evidence="4" id="KW-0863">Zinc-finger</keyword>
<dbReference type="InterPro" id="IPR013761">
    <property type="entry name" value="SAM/pointed_sf"/>
</dbReference>
<evidence type="ECO:0000256" key="4">
    <source>
        <dbReference type="ARBA" id="ARBA00022771"/>
    </source>
</evidence>
<dbReference type="InterPro" id="IPR036060">
    <property type="entry name" value="Znf_C2H2C_sf"/>
</dbReference>
<feature type="region of interest" description="Disordered" evidence="10">
    <location>
        <begin position="315"/>
        <end position="335"/>
    </location>
</feature>
<keyword evidence="3" id="KW-0677">Repeat</keyword>
<dbReference type="PROSITE" id="PS51079">
    <property type="entry name" value="MBT"/>
    <property type="match status" value="2"/>
</dbReference>
<evidence type="ECO:0000256" key="1">
    <source>
        <dbReference type="ARBA" id="ARBA00004123"/>
    </source>
</evidence>
<feature type="repeat" description="MBT" evidence="9">
    <location>
        <begin position="6"/>
        <end position="126"/>
    </location>
</feature>
<gene>
    <name evidence="11" type="ORF">LAZ67_1008190</name>
</gene>
<evidence type="ECO:0000256" key="8">
    <source>
        <dbReference type="ARBA" id="ARBA00023242"/>
    </source>
</evidence>
<reference evidence="11 12" key="1">
    <citation type="submission" date="2022-01" db="EMBL/GenBank/DDBJ databases">
        <title>A chromosomal length assembly of Cordylochernes scorpioides.</title>
        <authorList>
            <person name="Zeh D."/>
            <person name="Zeh J."/>
        </authorList>
    </citation>
    <scope>NUCLEOTIDE SEQUENCE [LARGE SCALE GENOMIC DNA]</scope>
    <source>
        <strain evidence="11">IN4F17</strain>
        <tissue evidence="11">Whole Body</tissue>
    </source>
</reference>
<dbReference type="Pfam" id="PF02820">
    <property type="entry name" value="MBT"/>
    <property type="match status" value="2"/>
</dbReference>
<dbReference type="InterPro" id="IPR002515">
    <property type="entry name" value="Znf_C2H2C"/>
</dbReference>
<name>A0ABY6K198_9ARAC</name>
<keyword evidence="7" id="KW-0804">Transcription</keyword>
<dbReference type="InterPro" id="IPR050548">
    <property type="entry name" value="PcG_chromatin_remod_factors"/>
</dbReference>
<accession>A0ABY6K198</accession>
<dbReference type="SUPFAM" id="SSF47769">
    <property type="entry name" value="SAM/Pointed domain"/>
    <property type="match status" value="1"/>
</dbReference>
<dbReference type="PANTHER" id="PTHR12247">
    <property type="entry name" value="POLYCOMB GROUP PROTEIN"/>
    <property type="match status" value="1"/>
</dbReference>
<evidence type="ECO:0000256" key="5">
    <source>
        <dbReference type="ARBA" id="ARBA00022833"/>
    </source>
</evidence>
<dbReference type="PROSITE" id="PS51802">
    <property type="entry name" value="ZF_CCHHC"/>
    <property type="match status" value="1"/>
</dbReference>
<keyword evidence="8" id="KW-0539">Nucleus</keyword>
<keyword evidence="12" id="KW-1185">Reference proteome</keyword>
<dbReference type="SMART" id="SM00561">
    <property type="entry name" value="MBT"/>
    <property type="match status" value="2"/>
</dbReference>
<dbReference type="CDD" id="cd20103">
    <property type="entry name" value="MBT_L3MBTL1-like_rpt3"/>
    <property type="match status" value="1"/>
</dbReference>
<evidence type="ECO:0000256" key="10">
    <source>
        <dbReference type="SAM" id="MobiDB-lite"/>
    </source>
</evidence>
<dbReference type="InterPro" id="IPR004092">
    <property type="entry name" value="Mbt"/>
</dbReference>
<feature type="compositionally biased region" description="Polar residues" evidence="10">
    <location>
        <begin position="315"/>
        <end position="330"/>
    </location>
</feature>
<dbReference type="SUPFAM" id="SSF103637">
    <property type="entry name" value="CCHHC domain"/>
    <property type="match status" value="1"/>
</dbReference>
<sequence>MAIGDFSWASYAKAYKITLAPKHLFTTKFVQNVHVVPKSLSYGQQCGQCVQGTPTHLFRKGMKLEAVDRKDPSLVCVASVGDVMENRFLIHFDGWDDIYDYWVEADSPYIHPVNWCLHTGHILTPPNNFKDPENFTWEQYLKATKSEAAPLEAFLTTRAAHKLEVGMRFEAVDRRNPGLIRVASVAETQPHSLKLHFDGWDTEYDYWVDHDSSELHPIKWCSSTGHCLEPPPNPQETSTGPCPTRGCRGVGHIKGPQYVTHLSLFGCPYSPGNMSKETAIQDRLGPAKGEAVVAQVVRRPADGLRVSGCPMAYEKSNNSDSVESSEQFSNRRGRKPKTNKLGCIAFHGVYVCVQKIDGESFLMLSQADLVNVLRIKLGPALKIFNAILYLRQRTPVDNV</sequence>
<dbReference type="Gene3D" id="1.10.150.50">
    <property type="entry name" value="Transcription Factor, Ets-1"/>
    <property type="match status" value="1"/>
</dbReference>
<dbReference type="SUPFAM" id="SSF63748">
    <property type="entry name" value="Tudor/PWWP/MBT"/>
    <property type="match status" value="2"/>
</dbReference>
<dbReference type="EMBL" id="CP092863">
    <property type="protein sequence ID" value="UYV62198.1"/>
    <property type="molecule type" value="Genomic_DNA"/>
</dbReference>
<evidence type="ECO:0000313" key="12">
    <source>
        <dbReference type="Proteomes" id="UP001235939"/>
    </source>
</evidence>
<evidence type="ECO:0000313" key="11">
    <source>
        <dbReference type="EMBL" id="UYV62198.1"/>
    </source>
</evidence>
<evidence type="ECO:0000256" key="7">
    <source>
        <dbReference type="ARBA" id="ARBA00023163"/>
    </source>
</evidence>
<dbReference type="Gene3D" id="2.30.30.140">
    <property type="match status" value="2"/>
</dbReference>
<feature type="repeat" description="MBT" evidence="9">
    <location>
        <begin position="135"/>
        <end position="231"/>
    </location>
</feature>
<comment type="subcellular location">
    <subcellularLocation>
        <location evidence="1">Nucleus</location>
    </subcellularLocation>
</comment>
<dbReference type="Gene3D" id="4.10.320.30">
    <property type="match status" value="1"/>
</dbReference>
<evidence type="ECO:0000256" key="6">
    <source>
        <dbReference type="ARBA" id="ARBA00023015"/>
    </source>
</evidence>
<keyword evidence="6" id="KW-0805">Transcription regulation</keyword>
<proteinExistence type="predicted"/>
<dbReference type="Proteomes" id="UP001235939">
    <property type="component" value="Chromosome 01"/>
</dbReference>
<evidence type="ECO:0000256" key="3">
    <source>
        <dbReference type="ARBA" id="ARBA00022737"/>
    </source>
</evidence>
<keyword evidence="2" id="KW-0479">Metal-binding</keyword>
<evidence type="ECO:0000256" key="9">
    <source>
        <dbReference type="PROSITE-ProRule" id="PRU00459"/>
    </source>
</evidence>